<accession>A0A1R3IN25</accession>
<protein>
    <submittedName>
        <fullName evidence="1">Uncharacterized protein</fullName>
    </submittedName>
</protein>
<evidence type="ECO:0000313" key="1">
    <source>
        <dbReference type="EMBL" id="OMO83961.1"/>
    </source>
</evidence>
<evidence type="ECO:0000313" key="2">
    <source>
        <dbReference type="Proteomes" id="UP000188268"/>
    </source>
</evidence>
<reference evidence="1 2" key="1">
    <citation type="submission" date="2013-09" db="EMBL/GenBank/DDBJ databases">
        <title>Corchorus capsularis genome sequencing.</title>
        <authorList>
            <person name="Alam M."/>
            <person name="Haque M.S."/>
            <person name="Islam M.S."/>
            <person name="Emdad E.M."/>
            <person name="Islam M.M."/>
            <person name="Ahmed B."/>
            <person name="Halim A."/>
            <person name="Hossen Q.M.M."/>
            <person name="Hossain M.Z."/>
            <person name="Ahmed R."/>
            <person name="Khan M.M."/>
            <person name="Islam R."/>
            <person name="Rashid M.M."/>
            <person name="Khan S.A."/>
            <person name="Rahman M.S."/>
            <person name="Alam M."/>
        </authorList>
    </citation>
    <scope>NUCLEOTIDE SEQUENCE [LARGE SCALE GENOMIC DNA]</scope>
    <source>
        <strain evidence="2">cv. CVL-1</strain>
        <tissue evidence="1">Whole seedling</tissue>
    </source>
</reference>
<feature type="non-terminal residue" evidence="1">
    <location>
        <position position="1"/>
    </location>
</feature>
<name>A0A1R3IN25_COCAP</name>
<dbReference type="AlphaFoldDB" id="A0A1R3IN25"/>
<proteinExistence type="predicted"/>
<keyword evidence="2" id="KW-1185">Reference proteome</keyword>
<gene>
    <name evidence="1" type="ORF">CCACVL1_11070</name>
</gene>
<sequence>VDYIFAFNMELKCFIYVFLGPQLVQLHL</sequence>
<organism evidence="1 2">
    <name type="scientific">Corchorus capsularis</name>
    <name type="common">Jute</name>
    <dbReference type="NCBI Taxonomy" id="210143"/>
    <lineage>
        <taxon>Eukaryota</taxon>
        <taxon>Viridiplantae</taxon>
        <taxon>Streptophyta</taxon>
        <taxon>Embryophyta</taxon>
        <taxon>Tracheophyta</taxon>
        <taxon>Spermatophyta</taxon>
        <taxon>Magnoliopsida</taxon>
        <taxon>eudicotyledons</taxon>
        <taxon>Gunneridae</taxon>
        <taxon>Pentapetalae</taxon>
        <taxon>rosids</taxon>
        <taxon>malvids</taxon>
        <taxon>Malvales</taxon>
        <taxon>Malvaceae</taxon>
        <taxon>Grewioideae</taxon>
        <taxon>Apeibeae</taxon>
        <taxon>Corchorus</taxon>
    </lineage>
</organism>
<feature type="non-terminal residue" evidence="1">
    <location>
        <position position="28"/>
    </location>
</feature>
<dbReference type="Gramene" id="OMO83961">
    <property type="protein sequence ID" value="OMO83961"/>
    <property type="gene ID" value="CCACVL1_11070"/>
</dbReference>
<comment type="caution">
    <text evidence="1">The sequence shown here is derived from an EMBL/GenBank/DDBJ whole genome shotgun (WGS) entry which is preliminary data.</text>
</comment>
<dbReference type="Proteomes" id="UP000188268">
    <property type="component" value="Unassembled WGS sequence"/>
</dbReference>
<dbReference type="EMBL" id="AWWV01009791">
    <property type="protein sequence ID" value="OMO83961.1"/>
    <property type="molecule type" value="Genomic_DNA"/>
</dbReference>